<dbReference type="eggNOG" id="COG4652">
    <property type="taxonomic scope" value="Bacteria"/>
</dbReference>
<feature type="transmembrane region" description="Helical" evidence="1">
    <location>
        <begin position="633"/>
        <end position="652"/>
    </location>
</feature>
<dbReference type="Proteomes" id="UP000008495">
    <property type="component" value="Unassembled WGS sequence"/>
</dbReference>
<evidence type="ECO:0008006" key="4">
    <source>
        <dbReference type="Google" id="ProtNLM"/>
    </source>
</evidence>
<feature type="transmembrane region" description="Helical" evidence="1">
    <location>
        <begin position="298"/>
        <end position="318"/>
    </location>
</feature>
<keyword evidence="1" id="KW-0472">Membrane</keyword>
<feature type="transmembrane region" description="Helical" evidence="1">
    <location>
        <begin position="216"/>
        <end position="240"/>
    </location>
</feature>
<evidence type="ECO:0000313" key="3">
    <source>
        <dbReference type="Proteomes" id="UP000008495"/>
    </source>
</evidence>
<organism evidence="2 3">
    <name type="scientific">Austwickia chelonae NBRC 105200</name>
    <dbReference type="NCBI Taxonomy" id="1184607"/>
    <lineage>
        <taxon>Bacteria</taxon>
        <taxon>Bacillati</taxon>
        <taxon>Actinomycetota</taxon>
        <taxon>Actinomycetes</taxon>
        <taxon>Micrococcales</taxon>
        <taxon>Dermatophilaceae</taxon>
        <taxon>Austwickia</taxon>
    </lineage>
</organism>
<feature type="transmembrane region" description="Helical" evidence="1">
    <location>
        <begin position="541"/>
        <end position="564"/>
    </location>
</feature>
<feature type="transmembrane region" description="Helical" evidence="1">
    <location>
        <begin position="175"/>
        <end position="195"/>
    </location>
</feature>
<dbReference type="EMBL" id="BAGZ01000005">
    <property type="protein sequence ID" value="GAB77125.1"/>
    <property type="molecule type" value="Genomic_DNA"/>
</dbReference>
<protein>
    <recommendedName>
        <fullName evidence="4">ABC3 transporter permease protein domain-containing protein</fullName>
    </recommendedName>
</protein>
<feature type="transmembrane region" description="Helical" evidence="1">
    <location>
        <begin position="585"/>
        <end position="604"/>
    </location>
</feature>
<evidence type="ECO:0000313" key="2">
    <source>
        <dbReference type="EMBL" id="GAB77125.1"/>
    </source>
</evidence>
<keyword evidence="1" id="KW-0812">Transmembrane</keyword>
<accession>K6VP34</accession>
<reference evidence="2 3" key="1">
    <citation type="submission" date="2012-08" db="EMBL/GenBank/DDBJ databases">
        <title>Whole genome shotgun sequence of Austwickia chelonae NBRC 105200.</title>
        <authorList>
            <person name="Yoshida I."/>
            <person name="Hosoyama A."/>
            <person name="Tsuchikane K."/>
            <person name="Katsumata H."/>
            <person name="Ando Y."/>
            <person name="Ohji S."/>
            <person name="Hamada M."/>
            <person name="Tamura T."/>
            <person name="Yamazoe A."/>
            <person name="Yamazaki S."/>
            <person name="Fujita N."/>
        </authorList>
    </citation>
    <scope>NUCLEOTIDE SEQUENCE [LARGE SCALE GENOMIC DNA]</scope>
    <source>
        <strain evidence="2 3">NBRC 105200</strain>
    </source>
</reference>
<dbReference type="AlphaFoldDB" id="K6VP34"/>
<gene>
    <name evidence="2" type="ORF">AUCHE_05_00290</name>
</gene>
<feature type="transmembrane region" description="Helical" evidence="1">
    <location>
        <begin position="252"/>
        <end position="278"/>
    </location>
</feature>
<name>K6VP34_9MICO</name>
<keyword evidence="1" id="KW-1133">Transmembrane helix</keyword>
<evidence type="ECO:0000256" key="1">
    <source>
        <dbReference type="SAM" id="Phobius"/>
    </source>
</evidence>
<proteinExistence type="predicted"/>
<sequence>MMRLNRTLTSAIALSVVFGFLFSFLCFKLLSEQSEMGSFGRINPYGSEKKIDSKEYFRDLQKMAVSEHIDVAVVMSDPSGGEDGEILHVIPGAGPLGLGQEWINGRTEFSPEAHLTIRPFSPDVRLSPTSPLVIFEPHAKGPVEGFVTSWGFTYHYQDAFSFKHALEFFLAGAKLYAFAMTTLLVAALVTAGVVYQAKRSAIEQLHGFGYLQQAMMLTLALARGALIMSLLAVIIAAGLLLPYNRLAFFGQFMVSSLLISAVPMVVGLLVGLLALRIITFMSVIASIKGRLPFRTGHLPVYLVRIPTLVLMLSVIHGLSAGSVALESLASERAESLKYGVTYTVTMTDVPHDDRAVELQRYLIGGTRSGEVRISTMIDLLADGTQPRALLVDDGMYRHLGQEGIPGEKELLIVTPPGTSISDSELHERARSVLRPSLEGWKLRRESSPSAIPFSPITTMSGIPRGNRENQAIMVARQPLALMSPYNVASALSRGEVQFTTLEAAQKIVDGRFGSLFSSIISTADRADQDIASVRSEYHLQWVNAAIAGLALVSSSLTVSVIYMARRGQRDFIRRLHGWSFMQSNLVVLSLEAFLSITVVVLLLHRVSAQDEFFTQGYIPIPTMLDDRYTHGEVVGTVILLALSVVVFAFVLARVSNISLRRLTAHP</sequence>
<keyword evidence="3" id="KW-1185">Reference proteome</keyword>
<comment type="caution">
    <text evidence="2">The sequence shown here is derived from an EMBL/GenBank/DDBJ whole genome shotgun (WGS) entry which is preliminary data.</text>
</comment>